<feature type="signal peptide" evidence="2">
    <location>
        <begin position="1"/>
        <end position="25"/>
    </location>
</feature>
<evidence type="ECO:0000256" key="2">
    <source>
        <dbReference type="SAM" id="SignalP"/>
    </source>
</evidence>
<protein>
    <submittedName>
        <fullName evidence="3">Uncharacterized protein</fullName>
    </submittedName>
</protein>
<dbReference type="OrthoDB" id="3790567at2759"/>
<reference evidence="3" key="1">
    <citation type="submission" date="2020-01" db="EMBL/GenBank/DDBJ databases">
        <authorList>
            <consortium name="DOE Joint Genome Institute"/>
            <person name="Haridas S."/>
            <person name="Albert R."/>
            <person name="Binder M."/>
            <person name="Bloem J."/>
            <person name="Labutti K."/>
            <person name="Salamov A."/>
            <person name="Andreopoulos B."/>
            <person name="Baker S.E."/>
            <person name="Barry K."/>
            <person name="Bills G."/>
            <person name="Bluhm B.H."/>
            <person name="Cannon C."/>
            <person name="Castanera R."/>
            <person name="Culley D.E."/>
            <person name="Daum C."/>
            <person name="Ezra D."/>
            <person name="Gonzalez J.B."/>
            <person name="Henrissat B."/>
            <person name="Kuo A."/>
            <person name="Liang C."/>
            <person name="Lipzen A."/>
            <person name="Lutzoni F."/>
            <person name="Magnuson J."/>
            <person name="Mondo S."/>
            <person name="Nolan M."/>
            <person name="Ohm R."/>
            <person name="Pangilinan J."/>
            <person name="Park H.-J."/>
            <person name="Ramirez L."/>
            <person name="Alfaro M."/>
            <person name="Sun H."/>
            <person name="Tritt A."/>
            <person name="Yoshinaga Y."/>
            <person name="Zwiers L.-H."/>
            <person name="Turgeon B.G."/>
            <person name="Goodwin S.B."/>
            <person name="Spatafora J.W."/>
            <person name="Crous P.W."/>
            <person name="Grigoriev I.V."/>
        </authorList>
    </citation>
    <scope>NUCLEOTIDE SEQUENCE</scope>
    <source>
        <strain evidence="3">IPT5</strain>
    </source>
</reference>
<keyword evidence="1" id="KW-1133">Transmembrane helix</keyword>
<accession>A0A6A7BDN5</accession>
<gene>
    <name evidence="3" type="ORF">T440DRAFT_38955</name>
</gene>
<keyword evidence="1" id="KW-0812">Transmembrane</keyword>
<keyword evidence="4" id="KW-1185">Reference proteome</keyword>
<keyword evidence="2" id="KW-0732">Signal</keyword>
<evidence type="ECO:0000313" key="4">
    <source>
        <dbReference type="Proteomes" id="UP000799423"/>
    </source>
</evidence>
<keyword evidence="1" id="KW-0472">Membrane</keyword>
<feature type="transmembrane region" description="Helical" evidence="1">
    <location>
        <begin position="119"/>
        <end position="147"/>
    </location>
</feature>
<evidence type="ECO:0000256" key="1">
    <source>
        <dbReference type="SAM" id="Phobius"/>
    </source>
</evidence>
<name>A0A6A7BDN5_9PLEO</name>
<sequence>MLSQQTTARLLLSLVLTLIFTVGSGELRVAVGTILSWALGHIIFRRFALPAGARRAFHAYLLLSSVVLSATNDVFYEQTFGRVLDLFFERCSCDPDVPGSGFTDWHETYRRRHKYEIALAWRFVCFAISWIIGLGALFVIIPFVALYKRESREWAETDRAYEWLHRTGEVPPWIVEERERRKAPMPAAPKRDTRYMQLGDDVIYVCGVGGGFERVVAGDYPGAISRRRGISKEFA</sequence>
<dbReference type="EMBL" id="MU006299">
    <property type="protein sequence ID" value="KAF2852278.1"/>
    <property type="molecule type" value="Genomic_DNA"/>
</dbReference>
<proteinExistence type="predicted"/>
<dbReference type="Proteomes" id="UP000799423">
    <property type="component" value="Unassembled WGS sequence"/>
</dbReference>
<feature type="chain" id="PRO_5025469224" evidence="2">
    <location>
        <begin position="26"/>
        <end position="235"/>
    </location>
</feature>
<evidence type="ECO:0000313" key="3">
    <source>
        <dbReference type="EMBL" id="KAF2852278.1"/>
    </source>
</evidence>
<organism evidence="3 4">
    <name type="scientific">Plenodomus tracheiphilus IPT5</name>
    <dbReference type="NCBI Taxonomy" id="1408161"/>
    <lineage>
        <taxon>Eukaryota</taxon>
        <taxon>Fungi</taxon>
        <taxon>Dikarya</taxon>
        <taxon>Ascomycota</taxon>
        <taxon>Pezizomycotina</taxon>
        <taxon>Dothideomycetes</taxon>
        <taxon>Pleosporomycetidae</taxon>
        <taxon>Pleosporales</taxon>
        <taxon>Pleosporineae</taxon>
        <taxon>Leptosphaeriaceae</taxon>
        <taxon>Plenodomus</taxon>
    </lineage>
</organism>
<dbReference type="AlphaFoldDB" id="A0A6A7BDN5"/>